<dbReference type="InterPro" id="IPR015422">
    <property type="entry name" value="PyrdxlP-dep_Trfase_small"/>
</dbReference>
<evidence type="ECO:0000256" key="1">
    <source>
        <dbReference type="ARBA" id="ARBA00022898"/>
    </source>
</evidence>
<dbReference type="PANTHER" id="PTHR43795">
    <property type="entry name" value="BIFUNCTIONAL ASPARTATE AMINOTRANSFERASE AND GLUTAMATE/ASPARTATE-PREPHENATE AMINOTRANSFERASE-RELATED"/>
    <property type="match status" value="1"/>
</dbReference>
<protein>
    <submittedName>
        <fullName evidence="3">1-aminocyclopropane-1-carboxylate synthase 2</fullName>
    </submittedName>
</protein>
<dbReference type="PANTHER" id="PTHR43795:SF74">
    <property type="entry name" value="1-AMINOCYCLOPROPANE-1-CARBOXYLATE SYNTHASE-LIKE PROTEIN 1"/>
    <property type="match status" value="1"/>
</dbReference>
<dbReference type="GO" id="GO:0030170">
    <property type="term" value="F:pyridoxal phosphate binding"/>
    <property type="evidence" value="ECO:0007669"/>
    <property type="project" value="InterPro"/>
</dbReference>
<keyword evidence="1" id="KW-0663">Pyridoxal phosphate</keyword>
<dbReference type="InterPro" id="IPR015424">
    <property type="entry name" value="PyrdxlP-dep_Trfase"/>
</dbReference>
<dbReference type="SUPFAM" id="SSF53383">
    <property type="entry name" value="PLP-dependent transferases"/>
    <property type="match status" value="1"/>
</dbReference>
<comment type="caution">
    <text evidence="3">The sequence shown here is derived from an EMBL/GenBank/DDBJ whole genome shotgun (WGS) entry which is preliminary data.</text>
</comment>
<proteinExistence type="predicted"/>
<dbReference type="AlphaFoldDB" id="A0AAW2PQ72"/>
<feature type="domain" description="Aminotransferase class I/classII large" evidence="2">
    <location>
        <begin position="1"/>
        <end position="110"/>
    </location>
</feature>
<accession>A0AAW2PQ72</accession>
<organism evidence="3">
    <name type="scientific">Sesamum angustifolium</name>
    <dbReference type="NCBI Taxonomy" id="2727405"/>
    <lineage>
        <taxon>Eukaryota</taxon>
        <taxon>Viridiplantae</taxon>
        <taxon>Streptophyta</taxon>
        <taxon>Embryophyta</taxon>
        <taxon>Tracheophyta</taxon>
        <taxon>Spermatophyta</taxon>
        <taxon>Magnoliopsida</taxon>
        <taxon>eudicotyledons</taxon>
        <taxon>Gunneridae</taxon>
        <taxon>Pentapetalae</taxon>
        <taxon>asterids</taxon>
        <taxon>lamiids</taxon>
        <taxon>Lamiales</taxon>
        <taxon>Pedaliaceae</taxon>
        <taxon>Sesamum</taxon>
    </lineage>
</organism>
<dbReference type="GO" id="GO:0006520">
    <property type="term" value="P:amino acid metabolic process"/>
    <property type="evidence" value="ECO:0007669"/>
    <property type="project" value="TreeGrafter"/>
</dbReference>
<dbReference type="EMBL" id="JACGWK010000004">
    <property type="protein sequence ID" value="KAL0358444.1"/>
    <property type="molecule type" value="Genomic_DNA"/>
</dbReference>
<dbReference type="InterPro" id="IPR004839">
    <property type="entry name" value="Aminotransferase_I/II_large"/>
</dbReference>
<evidence type="ECO:0000259" key="2">
    <source>
        <dbReference type="Pfam" id="PF00155"/>
    </source>
</evidence>
<sequence>MLSDEELFDEFLSESAATLGRAHDTFVKGLEKVGIKCLESNAGLYCWMDLRHLLKEPTFEAEMSLWKTMINVFKLTVLPGSSFHCHEPGWFRVCIASMDEETLQVAVKRIQMHGGVNLDGHA</sequence>
<name>A0AAW2PQ72_9LAMI</name>
<reference evidence="3" key="1">
    <citation type="submission" date="2020-06" db="EMBL/GenBank/DDBJ databases">
        <authorList>
            <person name="Li T."/>
            <person name="Hu X."/>
            <person name="Zhang T."/>
            <person name="Song X."/>
            <person name="Zhang H."/>
            <person name="Dai N."/>
            <person name="Sheng W."/>
            <person name="Hou X."/>
            <person name="Wei L."/>
        </authorList>
    </citation>
    <scope>NUCLEOTIDE SEQUENCE</scope>
    <source>
        <strain evidence="3">G01</strain>
        <tissue evidence="3">Leaf</tissue>
    </source>
</reference>
<dbReference type="GO" id="GO:0008483">
    <property type="term" value="F:transaminase activity"/>
    <property type="evidence" value="ECO:0007669"/>
    <property type="project" value="TreeGrafter"/>
</dbReference>
<dbReference type="Pfam" id="PF00155">
    <property type="entry name" value="Aminotran_1_2"/>
    <property type="match status" value="1"/>
</dbReference>
<gene>
    <name evidence="3" type="ORF">Sangu_0693800</name>
</gene>
<dbReference type="InterPro" id="IPR050478">
    <property type="entry name" value="Ethylene_sulfur-biosynth"/>
</dbReference>
<evidence type="ECO:0000313" key="3">
    <source>
        <dbReference type="EMBL" id="KAL0358444.1"/>
    </source>
</evidence>
<reference evidence="3" key="2">
    <citation type="journal article" date="2024" name="Plant">
        <title>Genomic evolution and insights into agronomic trait innovations of Sesamum species.</title>
        <authorList>
            <person name="Miao H."/>
            <person name="Wang L."/>
            <person name="Qu L."/>
            <person name="Liu H."/>
            <person name="Sun Y."/>
            <person name="Le M."/>
            <person name="Wang Q."/>
            <person name="Wei S."/>
            <person name="Zheng Y."/>
            <person name="Lin W."/>
            <person name="Duan Y."/>
            <person name="Cao H."/>
            <person name="Xiong S."/>
            <person name="Wang X."/>
            <person name="Wei L."/>
            <person name="Li C."/>
            <person name="Ma Q."/>
            <person name="Ju M."/>
            <person name="Zhao R."/>
            <person name="Li G."/>
            <person name="Mu C."/>
            <person name="Tian Q."/>
            <person name="Mei H."/>
            <person name="Zhang T."/>
            <person name="Gao T."/>
            <person name="Zhang H."/>
        </authorList>
    </citation>
    <scope>NUCLEOTIDE SEQUENCE</scope>
    <source>
        <strain evidence="3">G01</strain>
    </source>
</reference>
<dbReference type="Gene3D" id="3.90.1150.10">
    <property type="entry name" value="Aspartate Aminotransferase, domain 1"/>
    <property type="match status" value="1"/>
</dbReference>